<gene>
    <name evidence="7" type="ORF">PQ455_07030</name>
</gene>
<evidence type="ECO:0000256" key="5">
    <source>
        <dbReference type="ARBA" id="ARBA00038887"/>
    </source>
</evidence>
<dbReference type="PANTHER" id="PTHR42742:SF3">
    <property type="entry name" value="FRUCTOKINASE"/>
    <property type="match status" value="1"/>
</dbReference>
<evidence type="ECO:0000256" key="4">
    <source>
        <dbReference type="ARBA" id="ARBA00022842"/>
    </source>
</evidence>
<evidence type="ECO:0000256" key="1">
    <source>
        <dbReference type="ARBA" id="ARBA00001946"/>
    </source>
</evidence>
<accession>A0ABY7TQL4</accession>
<dbReference type="Proteomes" id="UP001220395">
    <property type="component" value="Chromosome"/>
</dbReference>
<reference evidence="7 8" key="1">
    <citation type="submission" date="2023-02" db="EMBL/GenBank/DDBJ databases">
        <title>Genome sequence of Sphingomonas naphthae.</title>
        <authorList>
            <person name="Kim S."/>
            <person name="Heo J."/>
            <person name="Kwon S.-W."/>
        </authorList>
    </citation>
    <scope>NUCLEOTIDE SEQUENCE [LARGE SCALE GENOMIC DNA]</scope>
    <source>
        <strain evidence="7 8">KACC 18716</strain>
    </source>
</reference>
<organism evidence="7 8">
    <name type="scientific">Sphingomonas naphthae</name>
    <dbReference type="NCBI Taxonomy" id="1813468"/>
    <lineage>
        <taxon>Bacteria</taxon>
        <taxon>Pseudomonadati</taxon>
        <taxon>Pseudomonadota</taxon>
        <taxon>Alphaproteobacteria</taxon>
        <taxon>Sphingomonadales</taxon>
        <taxon>Sphingomonadaceae</taxon>
        <taxon>Sphingomonas</taxon>
    </lineage>
</organism>
<keyword evidence="3" id="KW-0862">Zinc</keyword>
<proteinExistence type="predicted"/>
<comment type="catalytic activity">
    <reaction evidence="6">
        <text>D-fructose + ATP = D-fructose 6-phosphate + ADP + H(+)</text>
        <dbReference type="Rhea" id="RHEA:16125"/>
        <dbReference type="ChEBI" id="CHEBI:15378"/>
        <dbReference type="ChEBI" id="CHEBI:30616"/>
        <dbReference type="ChEBI" id="CHEBI:37721"/>
        <dbReference type="ChEBI" id="CHEBI:61527"/>
        <dbReference type="ChEBI" id="CHEBI:456216"/>
        <dbReference type="EC" id="2.7.1.4"/>
    </reaction>
</comment>
<comment type="cofactor">
    <cofactor evidence="1">
        <name>Mg(2+)</name>
        <dbReference type="ChEBI" id="CHEBI:18420"/>
    </cofactor>
</comment>
<evidence type="ECO:0000256" key="2">
    <source>
        <dbReference type="ARBA" id="ARBA00022723"/>
    </source>
</evidence>
<dbReference type="Gene3D" id="3.30.420.40">
    <property type="match status" value="2"/>
</dbReference>
<dbReference type="EC" id="2.7.1.4" evidence="5"/>
<dbReference type="InterPro" id="IPR043129">
    <property type="entry name" value="ATPase_NBD"/>
</dbReference>
<dbReference type="EMBL" id="CP117411">
    <property type="protein sequence ID" value="WCT74966.1"/>
    <property type="molecule type" value="Genomic_DNA"/>
</dbReference>
<protein>
    <recommendedName>
        <fullName evidence="5">fructokinase</fullName>
        <ecNumber evidence="5">2.7.1.4</ecNumber>
    </recommendedName>
</protein>
<sequence length="296" mass="30043">MRIAAIEAGGTKFVCGLGSAEGGSLETARIDTRDPDKTLAEATGFFRDAAARHGAIDALGIASFGPVDLDPASPAYGHITTTPKPGWQNVDLLGRLRSALGVPAAIDTDVNAAALAEARMGAGQGARTLAYVTVGTGIGVGVALDGAIRHAGGHAEAGHLSLRRHPDHPYAGGCPYHGDCLEGLANGPAIKAAWGASLDELPADHPAWAVQADYLGQLCAVLVLTVAPDRIVLGGGVMTQTRLFPAIRERTGHWLGGYVARYAGADARAALIVPPGCAEAPGLVGAYLIGAAGISR</sequence>
<keyword evidence="4" id="KW-0460">Magnesium</keyword>
<dbReference type="InterPro" id="IPR000600">
    <property type="entry name" value="ROK"/>
</dbReference>
<keyword evidence="2" id="KW-0479">Metal-binding</keyword>
<evidence type="ECO:0000313" key="7">
    <source>
        <dbReference type="EMBL" id="WCT74966.1"/>
    </source>
</evidence>
<dbReference type="Pfam" id="PF00480">
    <property type="entry name" value="ROK"/>
    <property type="match status" value="1"/>
</dbReference>
<dbReference type="RefSeq" id="WP_273690430.1">
    <property type="nucleotide sequence ID" value="NZ_CP117411.1"/>
</dbReference>
<dbReference type="InterPro" id="IPR051804">
    <property type="entry name" value="Carb_Metab_Reg_Kinase/Isom"/>
</dbReference>
<evidence type="ECO:0000256" key="6">
    <source>
        <dbReference type="ARBA" id="ARBA00048451"/>
    </source>
</evidence>
<keyword evidence="8" id="KW-1185">Reference proteome</keyword>
<evidence type="ECO:0000256" key="3">
    <source>
        <dbReference type="ARBA" id="ARBA00022833"/>
    </source>
</evidence>
<dbReference type="PANTHER" id="PTHR42742">
    <property type="entry name" value="TRANSCRIPTIONAL REPRESSOR MPRA"/>
    <property type="match status" value="1"/>
</dbReference>
<dbReference type="SUPFAM" id="SSF53067">
    <property type="entry name" value="Actin-like ATPase domain"/>
    <property type="match status" value="1"/>
</dbReference>
<evidence type="ECO:0000313" key="8">
    <source>
        <dbReference type="Proteomes" id="UP001220395"/>
    </source>
</evidence>
<dbReference type="CDD" id="cd24067">
    <property type="entry name" value="ASKHA_NBD_ROK_BsFRK-like"/>
    <property type="match status" value="1"/>
</dbReference>
<name>A0ABY7TQL4_9SPHN</name>